<evidence type="ECO:0000256" key="5">
    <source>
        <dbReference type="ARBA" id="ARBA00023163"/>
    </source>
</evidence>
<dbReference type="PRINTS" id="PR01590">
    <property type="entry name" value="HTHFIS"/>
</dbReference>
<accession>A0A365QYL2</accession>
<dbReference type="Pfam" id="PF25601">
    <property type="entry name" value="AAA_lid_14"/>
    <property type="match status" value="1"/>
</dbReference>
<dbReference type="FunFam" id="3.40.50.300:FF:000006">
    <property type="entry name" value="DNA-binding transcriptional regulator NtrC"/>
    <property type="match status" value="1"/>
</dbReference>
<dbReference type="SUPFAM" id="SSF55781">
    <property type="entry name" value="GAF domain-like"/>
    <property type="match status" value="1"/>
</dbReference>
<dbReference type="Gene3D" id="1.10.8.60">
    <property type="match status" value="1"/>
</dbReference>
<keyword evidence="1" id="KW-0547">Nucleotide-binding</keyword>
<dbReference type="AlphaFoldDB" id="A0A365QYL2"/>
<dbReference type="CDD" id="cd00009">
    <property type="entry name" value="AAA"/>
    <property type="match status" value="1"/>
</dbReference>
<dbReference type="SUPFAM" id="SSF52540">
    <property type="entry name" value="P-loop containing nucleoside triphosphate hydrolases"/>
    <property type="match status" value="1"/>
</dbReference>
<dbReference type="Gene3D" id="3.40.50.300">
    <property type="entry name" value="P-loop containing nucleotide triphosphate hydrolases"/>
    <property type="match status" value="1"/>
</dbReference>
<comment type="caution">
    <text evidence="7">The sequence shown here is derived from an EMBL/GenBank/DDBJ whole genome shotgun (WGS) entry which is preliminary data.</text>
</comment>
<dbReference type="Pfam" id="PF00158">
    <property type="entry name" value="Sigma54_activat"/>
    <property type="match status" value="1"/>
</dbReference>
<dbReference type="SUPFAM" id="SSF46689">
    <property type="entry name" value="Homeodomain-like"/>
    <property type="match status" value="1"/>
</dbReference>
<dbReference type="Pfam" id="PF02954">
    <property type="entry name" value="HTH_8"/>
    <property type="match status" value="1"/>
</dbReference>
<dbReference type="InterPro" id="IPR027417">
    <property type="entry name" value="P-loop_NTPase"/>
</dbReference>
<keyword evidence="4" id="KW-0238">DNA-binding</keyword>
<dbReference type="InterPro" id="IPR058031">
    <property type="entry name" value="AAA_lid_NorR"/>
</dbReference>
<dbReference type="Proteomes" id="UP000252458">
    <property type="component" value="Unassembled WGS sequence"/>
</dbReference>
<dbReference type="GO" id="GO:0005524">
    <property type="term" value="F:ATP binding"/>
    <property type="evidence" value="ECO:0007669"/>
    <property type="project" value="UniProtKB-KW"/>
</dbReference>
<name>A0A365QYL2_9BURK</name>
<evidence type="ECO:0000256" key="4">
    <source>
        <dbReference type="ARBA" id="ARBA00023125"/>
    </source>
</evidence>
<protein>
    <submittedName>
        <fullName evidence="7">Sigma-54-dependent Fis family transcriptional regulator</fullName>
    </submittedName>
</protein>
<dbReference type="GeneID" id="56663346"/>
<feature type="domain" description="Sigma-54 factor interaction" evidence="6">
    <location>
        <begin position="321"/>
        <end position="549"/>
    </location>
</feature>
<dbReference type="EMBL" id="QMFZ01000006">
    <property type="protein sequence ID" value="RBB40755.1"/>
    <property type="molecule type" value="Genomic_DNA"/>
</dbReference>
<dbReference type="Gene3D" id="3.30.450.40">
    <property type="match status" value="1"/>
</dbReference>
<dbReference type="GO" id="GO:0006355">
    <property type="term" value="P:regulation of DNA-templated transcription"/>
    <property type="evidence" value="ECO:0007669"/>
    <property type="project" value="InterPro"/>
</dbReference>
<dbReference type="PANTHER" id="PTHR32071">
    <property type="entry name" value="TRANSCRIPTIONAL REGULATORY PROTEIN"/>
    <property type="match status" value="1"/>
</dbReference>
<dbReference type="InterPro" id="IPR002197">
    <property type="entry name" value="HTH_Fis"/>
</dbReference>
<dbReference type="PROSITE" id="PS00675">
    <property type="entry name" value="SIGMA54_INTERACT_1"/>
    <property type="match status" value="1"/>
</dbReference>
<dbReference type="InterPro" id="IPR009057">
    <property type="entry name" value="Homeodomain-like_sf"/>
</dbReference>
<dbReference type="InterPro" id="IPR025662">
    <property type="entry name" value="Sigma_54_int_dom_ATP-bd_1"/>
</dbReference>
<evidence type="ECO:0000256" key="2">
    <source>
        <dbReference type="ARBA" id="ARBA00022840"/>
    </source>
</evidence>
<dbReference type="InterPro" id="IPR003593">
    <property type="entry name" value="AAA+_ATPase"/>
</dbReference>
<evidence type="ECO:0000313" key="7">
    <source>
        <dbReference type="EMBL" id="RBB40755.1"/>
    </source>
</evidence>
<keyword evidence="5" id="KW-0804">Transcription</keyword>
<keyword evidence="3" id="KW-0805">Transcription regulation</keyword>
<evidence type="ECO:0000256" key="1">
    <source>
        <dbReference type="ARBA" id="ARBA00022741"/>
    </source>
</evidence>
<dbReference type="PANTHER" id="PTHR32071:SF77">
    <property type="entry name" value="TRANSCRIPTIONAL REGULATORY PROTEIN"/>
    <property type="match status" value="1"/>
</dbReference>
<dbReference type="RefSeq" id="WP_048024757.1">
    <property type="nucleotide sequence ID" value="NZ_QMFZ01000006.1"/>
</dbReference>
<dbReference type="InterPro" id="IPR029016">
    <property type="entry name" value="GAF-like_dom_sf"/>
</dbReference>
<dbReference type="InterPro" id="IPR003018">
    <property type="entry name" value="GAF"/>
</dbReference>
<gene>
    <name evidence="7" type="ORF">DPV79_10280</name>
</gene>
<dbReference type="InterPro" id="IPR025943">
    <property type="entry name" value="Sigma_54_int_dom_ATP-bd_2"/>
</dbReference>
<dbReference type="PROSITE" id="PS50045">
    <property type="entry name" value="SIGMA54_INTERACT_4"/>
    <property type="match status" value="1"/>
</dbReference>
<evidence type="ECO:0000259" key="6">
    <source>
        <dbReference type="PROSITE" id="PS50045"/>
    </source>
</evidence>
<dbReference type="InterPro" id="IPR002078">
    <property type="entry name" value="Sigma_54_int"/>
</dbReference>
<reference evidence="7 8" key="1">
    <citation type="submission" date="2018-06" db="EMBL/GenBank/DDBJ databases">
        <title>Draft genome sequence of Burkholderia reimsis strain BE51 isolated from a French agricultural soil.</title>
        <authorList>
            <person name="Esmaeel Q."/>
        </authorList>
    </citation>
    <scope>NUCLEOTIDE SEQUENCE [LARGE SCALE GENOMIC DNA]</scope>
    <source>
        <strain evidence="7 8">BE51</strain>
    </source>
</reference>
<organism evidence="7 8">
    <name type="scientific">Burkholderia reimsis</name>
    <dbReference type="NCBI Taxonomy" id="2234132"/>
    <lineage>
        <taxon>Bacteria</taxon>
        <taxon>Pseudomonadati</taxon>
        <taxon>Pseudomonadota</taxon>
        <taxon>Betaproteobacteria</taxon>
        <taxon>Burkholderiales</taxon>
        <taxon>Burkholderiaceae</taxon>
        <taxon>Burkholderia</taxon>
    </lineage>
</organism>
<proteinExistence type="predicted"/>
<sequence length="634" mass="67890">MPQPFVLPATAGRTDLLAQAHARSTAVGLRAHERPDFSPLSRLALRELLDTNHALFSHARPVMENLHAQIADTQSLVLLTDADGVILHSIGDADFIEKANRVALCTGVSWAEGARGTNAIGTALASGQAVAVHGDEHFLRANHILTCSCAPIFDPFGRTLGTLDVSGDPRGSSPHTLALVRMSAQLIENHLFANQCAEALRLRFHAHEECVDSLFAGLVAFGPDGGLIAANRSAQFQLGASFDALQHQASDALFGMRFSQLAQQAARAPGAMFRLTLSTGVRVLARCEFAEAHKTAVAVTPPAPAARVRTPDPDAITFATLDTGDARMAAVLERVAKIRGRDLPLLILGQTGTGKEWLARALHQASPRADGPFVAVNCAALPDSLIEAELFGYEDGAFTGARKRGSPGKIVQADGGTLFLDEIGDMPLAQQVRLMRVLQERAVMPLGGARAVPVDVRVVCATHRDLRAMIAEGTFREDLFYRINGLAVTLPALAARTDLPALVERILARLARSEPMPRRIAADVLDAFTRHRWPGNLRQMTNVLRTAGMLAEDEDEITLTHLPDDFWLDCDDAPAAPSSAAPAASAGSHEGTTLQHHQAAVIDAVLARHGGNVSAAARELGLARNTVYRHLRRH</sequence>
<evidence type="ECO:0000313" key="8">
    <source>
        <dbReference type="Proteomes" id="UP000252458"/>
    </source>
</evidence>
<dbReference type="SMART" id="SM00382">
    <property type="entry name" value="AAA"/>
    <property type="match status" value="1"/>
</dbReference>
<evidence type="ECO:0000256" key="3">
    <source>
        <dbReference type="ARBA" id="ARBA00023015"/>
    </source>
</evidence>
<keyword evidence="2" id="KW-0067">ATP-binding</keyword>
<dbReference type="PROSITE" id="PS00676">
    <property type="entry name" value="SIGMA54_INTERACT_2"/>
    <property type="match status" value="1"/>
</dbReference>
<keyword evidence="8" id="KW-1185">Reference proteome</keyword>
<dbReference type="Pfam" id="PF01590">
    <property type="entry name" value="GAF"/>
    <property type="match status" value="1"/>
</dbReference>
<dbReference type="Gene3D" id="1.10.10.60">
    <property type="entry name" value="Homeodomain-like"/>
    <property type="match status" value="1"/>
</dbReference>
<dbReference type="GO" id="GO:0043565">
    <property type="term" value="F:sequence-specific DNA binding"/>
    <property type="evidence" value="ECO:0007669"/>
    <property type="project" value="InterPro"/>
</dbReference>